<dbReference type="InterPro" id="IPR028082">
    <property type="entry name" value="Peripla_BP_I"/>
</dbReference>
<dbReference type="PROSITE" id="PS50932">
    <property type="entry name" value="HTH_LACI_2"/>
    <property type="match status" value="1"/>
</dbReference>
<evidence type="ECO:0000259" key="6">
    <source>
        <dbReference type="PROSITE" id="PS50932"/>
    </source>
</evidence>
<dbReference type="InterPro" id="IPR046335">
    <property type="entry name" value="LacI/GalR-like_sensor"/>
</dbReference>
<dbReference type="SMART" id="SM00354">
    <property type="entry name" value="HTH_LACI"/>
    <property type="match status" value="1"/>
</dbReference>
<evidence type="ECO:0000256" key="1">
    <source>
        <dbReference type="ARBA" id="ARBA00022491"/>
    </source>
</evidence>
<dbReference type="PANTHER" id="PTHR30146:SF148">
    <property type="entry name" value="HTH-TYPE TRANSCRIPTIONAL REPRESSOR PURR-RELATED"/>
    <property type="match status" value="1"/>
</dbReference>
<accession>A0ABV8U2V1</accession>
<feature type="region of interest" description="Disordered" evidence="5">
    <location>
        <begin position="314"/>
        <end position="336"/>
    </location>
</feature>
<comment type="caution">
    <text evidence="7">The sequence shown here is derived from an EMBL/GenBank/DDBJ whole genome shotgun (WGS) entry which is preliminary data.</text>
</comment>
<feature type="domain" description="HTH lacI-type" evidence="6">
    <location>
        <begin position="5"/>
        <end position="61"/>
    </location>
</feature>
<evidence type="ECO:0000256" key="3">
    <source>
        <dbReference type="ARBA" id="ARBA00023125"/>
    </source>
</evidence>
<dbReference type="PANTHER" id="PTHR30146">
    <property type="entry name" value="LACI-RELATED TRANSCRIPTIONAL REPRESSOR"/>
    <property type="match status" value="1"/>
</dbReference>
<dbReference type="CDD" id="cd01392">
    <property type="entry name" value="HTH_LacI"/>
    <property type="match status" value="1"/>
</dbReference>
<keyword evidence="4" id="KW-0804">Transcription</keyword>
<sequence length="336" mass="35685">MAKRPRIADVAAAAGVSTATVSMVLNGTGGRRIGAETSHRVRQAAESLGYRPNSVARGLRTRRTQMIGFIGDDVATTPFAGQMIRGAHDAAKDAGHLLLMTDTGGDPGEIAEAVEALQQRQTDGLVIATMYHQVVELPESAAALPHVLLNSRPARGGCSWTAPDEKGGSEAVLSELTALGHTRIAHLTTAEDVPAKHLRAETWRDLAGPEAADLYREVPSASTPHGYAGALELLRRADRPTAVFCFNDRMAMGLYRAAAELGLSLPDDLSVVSYDDQELIAPALHPGLTSAALPHYDMGRWAVEELLRRMSEPGAEPAGRLMPCPVARRDSTAPPA</sequence>
<evidence type="ECO:0000256" key="4">
    <source>
        <dbReference type="ARBA" id="ARBA00023163"/>
    </source>
</evidence>
<dbReference type="EMBL" id="JBHSDK010000026">
    <property type="protein sequence ID" value="MFC4336978.1"/>
    <property type="molecule type" value="Genomic_DNA"/>
</dbReference>
<dbReference type="Pfam" id="PF13377">
    <property type="entry name" value="Peripla_BP_3"/>
    <property type="match status" value="1"/>
</dbReference>
<dbReference type="Gene3D" id="1.10.260.40">
    <property type="entry name" value="lambda repressor-like DNA-binding domains"/>
    <property type="match status" value="1"/>
</dbReference>
<dbReference type="Pfam" id="PF00356">
    <property type="entry name" value="LacI"/>
    <property type="match status" value="1"/>
</dbReference>
<evidence type="ECO:0000256" key="2">
    <source>
        <dbReference type="ARBA" id="ARBA00023015"/>
    </source>
</evidence>
<gene>
    <name evidence="7" type="ORF">ACFPET_17380</name>
</gene>
<dbReference type="InterPro" id="IPR000843">
    <property type="entry name" value="HTH_LacI"/>
</dbReference>
<reference evidence="8" key="1">
    <citation type="journal article" date="2019" name="Int. J. Syst. Evol. Microbiol.">
        <title>The Global Catalogue of Microorganisms (GCM) 10K type strain sequencing project: providing services to taxonomists for standard genome sequencing and annotation.</title>
        <authorList>
            <consortium name="The Broad Institute Genomics Platform"/>
            <consortium name="The Broad Institute Genome Sequencing Center for Infectious Disease"/>
            <person name="Wu L."/>
            <person name="Ma J."/>
        </authorList>
    </citation>
    <scope>NUCLEOTIDE SEQUENCE [LARGE SCALE GENOMIC DNA]</scope>
    <source>
        <strain evidence="8">IBRC-M 10908</strain>
    </source>
</reference>
<dbReference type="Proteomes" id="UP001595823">
    <property type="component" value="Unassembled WGS sequence"/>
</dbReference>
<feature type="compositionally biased region" description="Basic and acidic residues" evidence="5">
    <location>
        <begin position="327"/>
        <end position="336"/>
    </location>
</feature>
<dbReference type="GO" id="GO:0003677">
    <property type="term" value="F:DNA binding"/>
    <property type="evidence" value="ECO:0007669"/>
    <property type="project" value="UniProtKB-KW"/>
</dbReference>
<dbReference type="PROSITE" id="PS00356">
    <property type="entry name" value="HTH_LACI_1"/>
    <property type="match status" value="1"/>
</dbReference>
<evidence type="ECO:0000313" key="7">
    <source>
        <dbReference type="EMBL" id="MFC4336978.1"/>
    </source>
</evidence>
<dbReference type="SUPFAM" id="SSF47413">
    <property type="entry name" value="lambda repressor-like DNA-binding domains"/>
    <property type="match status" value="1"/>
</dbReference>
<organism evidence="7 8">
    <name type="scientific">Salininema proteolyticum</name>
    <dbReference type="NCBI Taxonomy" id="1607685"/>
    <lineage>
        <taxon>Bacteria</taxon>
        <taxon>Bacillati</taxon>
        <taxon>Actinomycetota</taxon>
        <taxon>Actinomycetes</taxon>
        <taxon>Glycomycetales</taxon>
        <taxon>Glycomycetaceae</taxon>
        <taxon>Salininema</taxon>
    </lineage>
</organism>
<proteinExistence type="predicted"/>
<evidence type="ECO:0000313" key="8">
    <source>
        <dbReference type="Proteomes" id="UP001595823"/>
    </source>
</evidence>
<dbReference type="Gene3D" id="3.40.50.2300">
    <property type="match status" value="2"/>
</dbReference>
<protein>
    <submittedName>
        <fullName evidence="7">LacI family DNA-binding transcriptional regulator</fullName>
    </submittedName>
</protein>
<name>A0ABV8U2V1_9ACTN</name>
<dbReference type="SUPFAM" id="SSF53822">
    <property type="entry name" value="Periplasmic binding protein-like I"/>
    <property type="match status" value="1"/>
</dbReference>
<keyword evidence="2" id="KW-0805">Transcription regulation</keyword>
<dbReference type="InterPro" id="IPR010982">
    <property type="entry name" value="Lambda_DNA-bd_dom_sf"/>
</dbReference>
<evidence type="ECO:0000256" key="5">
    <source>
        <dbReference type="SAM" id="MobiDB-lite"/>
    </source>
</evidence>
<keyword evidence="1" id="KW-0678">Repressor</keyword>
<dbReference type="RefSeq" id="WP_380623460.1">
    <property type="nucleotide sequence ID" value="NZ_JBHSDK010000026.1"/>
</dbReference>
<keyword evidence="3 7" id="KW-0238">DNA-binding</keyword>
<dbReference type="CDD" id="cd06288">
    <property type="entry name" value="PBP1_sucrose_transcription_regulator"/>
    <property type="match status" value="1"/>
</dbReference>
<keyword evidence="8" id="KW-1185">Reference proteome</keyword>